<protein>
    <recommendedName>
        <fullName evidence="2">KATNIP domain-containing protein</fullName>
    </recommendedName>
</protein>
<proteinExistence type="predicted"/>
<dbReference type="InterPro" id="IPR026704">
    <property type="entry name" value="KATNIP"/>
</dbReference>
<sequence length="440" mass="49440">MSAISMSLPSLVPRAGEGHVGRNPLNSRRKHSHRSFSPIALKSTLQSLKINSPISSSMSRGCETFLTISSYASVRKLRQNNHVKFNELSFIASCLLEEQPNTQIVTVDIKSNHGKVDIVRLAAISILDRKYKPVSIIKATSVPENKSGDILDLFDGKMAKNDENELVTFSFEKDKTISIIIIVDREIDIHGVRIFNSTFDPDSGVKDIEVRINNNFMTKGEVQKLFGADFRFESKFSLASFNAVSSAQLIREMFPEQFVVDHGFVDTYGEYPFIQVKTFLLEIFATRSKTLNVGLNGFEFFDEKGIKLTLDSIENISIKNALRVSNSSVLIKEDMVTTKPDQMFTIEKYDEDIPPTIEITFKEEIKLAKISIWNFNSTIDTPAYGVKKAKVKLNDKTCWIGVVKCATGCTMGASQCVTEIWLTDSHELKESLTFPELIEE</sequence>
<evidence type="ECO:0000313" key="4">
    <source>
        <dbReference type="Proteomes" id="UP000179807"/>
    </source>
</evidence>
<dbReference type="PANTHER" id="PTHR21534:SF0">
    <property type="entry name" value="KATANIN-INTERACTING PROTEIN"/>
    <property type="match status" value="1"/>
</dbReference>
<dbReference type="AlphaFoldDB" id="A0A1J4JF02"/>
<feature type="region of interest" description="Disordered" evidence="1">
    <location>
        <begin position="1"/>
        <end position="34"/>
    </location>
</feature>
<reference evidence="3" key="1">
    <citation type="submission" date="2016-10" db="EMBL/GenBank/DDBJ databases">
        <authorList>
            <person name="Benchimol M."/>
            <person name="Almeida L.G."/>
            <person name="Vasconcelos A.T."/>
            <person name="Perreira-Neves A."/>
            <person name="Rosa I.A."/>
            <person name="Tasca T."/>
            <person name="Bogo M.R."/>
            <person name="de Souza W."/>
        </authorList>
    </citation>
    <scope>NUCLEOTIDE SEQUENCE [LARGE SCALE GENOMIC DNA]</scope>
    <source>
        <strain evidence="3">K</strain>
    </source>
</reference>
<dbReference type="RefSeq" id="XP_068350911.1">
    <property type="nucleotide sequence ID" value="XM_068510528.1"/>
</dbReference>
<feature type="domain" description="KATNIP" evidence="2">
    <location>
        <begin position="330"/>
        <end position="398"/>
    </location>
</feature>
<evidence type="ECO:0000313" key="3">
    <source>
        <dbReference type="EMBL" id="OHS97774.1"/>
    </source>
</evidence>
<keyword evidence="4" id="KW-1185">Reference proteome</keyword>
<comment type="caution">
    <text evidence="3">The sequence shown here is derived from an EMBL/GenBank/DDBJ whole genome shotgun (WGS) entry which is preliminary data.</text>
</comment>
<dbReference type="PANTHER" id="PTHR21534">
    <property type="entry name" value="KATANIN-INTERACTING PROTEIN"/>
    <property type="match status" value="1"/>
</dbReference>
<dbReference type="GeneID" id="94845232"/>
<dbReference type="Pfam" id="PF14652">
    <property type="entry name" value="DUF4457"/>
    <property type="match status" value="2"/>
</dbReference>
<dbReference type="OrthoDB" id="304622at2759"/>
<dbReference type="VEuPathDB" id="TrichDB:TRFO_35908"/>
<evidence type="ECO:0000256" key="1">
    <source>
        <dbReference type="SAM" id="MobiDB-lite"/>
    </source>
</evidence>
<dbReference type="EMBL" id="MLAK01001094">
    <property type="protein sequence ID" value="OHS97774.1"/>
    <property type="molecule type" value="Genomic_DNA"/>
</dbReference>
<organism evidence="3 4">
    <name type="scientific">Tritrichomonas foetus</name>
    <dbReference type="NCBI Taxonomy" id="1144522"/>
    <lineage>
        <taxon>Eukaryota</taxon>
        <taxon>Metamonada</taxon>
        <taxon>Parabasalia</taxon>
        <taxon>Tritrichomonadida</taxon>
        <taxon>Tritrichomonadidae</taxon>
        <taxon>Tritrichomonas</taxon>
    </lineage>
</organism>
<dbReference type="InterPro" id="IPR027859">
    <property type="entry name" value="KATNIP_dom"/>
</dbReference>
<name>A0A1J4JF02_9EUKA</name>
<feature type="domain" description="KATNIP" evidence="2">
    <location>
        <begin position="144"/>
        <end position="321"/>
    </location>
</feature>
<dbReference type="Proteomes" id="UP000179807">
    <property type="component" value="Unassembled WGS sequence"/>
</dbReference>
<gene>
    <name evidence="3" type="ORF">TRFO_35908</name>
</gene>
<evidence type="ECO:0000259" key="2">
    <source>
        <dbReference type="Pfam" id="PF14652"/>
    </source>
</evidence>
<accession>A0A1J4JF02</accession>